<dbReference type="Gene3D" id="3.40.50.720">
    <property type="entry name" value="NAD(P)-binding Rossmann-like Domain"/>
    <property type="match status" value="1"/>
</dbReference>
<evidence type="ECO:0000313" key="3">
    <source>
        <dbReference type="Proteomes" id="UP000018502"/>
    </source>
</evidence>
<dbReference type="Proteomes" id="UP000018502">
    <property type="component" value="Unassembled WGS sequence"/>
</dbReference>
<dbReference type="EMBL" id="AYTF01000001">
    <property type="protein sequence ID" value="ESV64300.1"/>
    <property type="molecule type" value="Genomic_DNA"/>
</dbReference>
<dbReference type="EC" id="1.4.1.1" evidence="2"/>
<dbReference type="Pfam" id="PF01262">
    <property type="entry name" value="AlaDh_PNT_C"/>
    <property type="match status" value="1"/>
</dbReference>
<keyword evidence="2" id="KW-0560">Oxidoreductase</keyword>
<proteinExistence type="predicted"/>
<evidence type="ECO:0000313" key="2">
    <source>
        <dbReference type="EMBL" id="ESV64300.1"/>
    </source>
</evidence>
<dbReference type="AlphaFoldDB" id="A0A829ME52"/>
<dbReference type="GO" id="GO:0006524">
    <property type="term" value="P:alanine catabolic process"/>
    <property type="evidence" value="ECO:0007669"/>
    <property type="project" value="TreeGrafter"/>
</dbReference>
<dbReference type="PANTHER" id="PTHR42795:SF1">
    <property type="entry name" value="ALANINE DEHYDROGENASE"/>
    <property type="match status" value="1"/>
</dbReference>
<dbReference type="GO" id="GO:0000286">
    <property type="term" value="F:alanine dehydrogenase activity"/>
    <property type="evidence" value="ECO:0007669"/>
    <property type="project" value="UniProtKB-EC"/>
</dbReference>
<sequence>MPGAVPRTSTFALTNATMPYVLALADKGWHQACRDDAALAQGLSTHEGALLNTQVAHDLGLAFTDPAEVLG</sequence>
<dbReference type="InterPro" id="IPR007698">
    <property type="entry name" value="AlaDH/PNT_NAD(H)-bd"/>
</dbReference>
<organism evidence="2 3">
    <name type="scientific">Mycobacteroides abscessus MAB_091912_2446</name>
    <dbReference type="NCBI Taxonomy" id="1335414"/>
    <lineage>
        <taxon>Bacteria</taxon>
        <taxon>Bacillati</taxon>
        <taxon>Actinomycetota</taxon>
        <taxon>Actinomycetes</taxon>
        <taxon>Mycobacteriales</taxon>
        <taxon>Mycobacteriaceae</taxon>
        <taxon>Mycobacteroides</taxon>
        <taxon>Mycobacteroides abscessus</taxon>
    </lineage>
</organism>
<protein>
    <submittedName>
        <fullName evidence="2">Alanine dehydrogenase domain protein</fullName>
        <ecNumber evidence="2">1.4.1.1</ecNumber>
    </submittedName>
</protein>
<dbReference type="GO" id="GO:0005886">
    <property type="term" value="C:plasma membrane"/>
    <property type="evidence" value="ECO:0007669"/>
    <property type="project" value="TreeGrafter"/>
</dbReference>
<comment type="caution">
    <text evidence="2">The sequence shown here is derived from an EMBL/GenBank/DDBJ whole genome shotgun (WGS) entry which is preliminary data.</text>
</comment>
<dbReference type="PANTHER" id="PTHR42795">
    <property type="entry name" value="ALANINE DEHYDROGENASE"/>
    <property type="match status" value="1"/>
</dbReference>
<dbReference type="SUPFAM" id="SSF52283">
    <property type="entry name" value="Formate/glycerate dehydrogenase catalytic domain-like"/>
    <property type="match status" value="1"/>
</dbReference>
<name>A0A829ME52_9MYCO</name>
<accession>A0A829ME52</accession>
<evidence type="ECO:0000259" key="1">
    <source>
        <dbReference type="Pfam" id="PF01262"/>
    </source>
</evidence>
<reference evidence="2 3" key="1">
    <citation type="journal article" date="2014" name="Emerg. Infect. Dis.">
        <title>High-level Relatedness among Mycobacterium abscessus subsp. massiliense Strains from Widely Separated Outbreaks.</title>
        <authorList>
            <person name="Tettelin H."/>
            <person name="Davidson R.M."/>
            <person name="Agrawal S."/>
            <person name="Aitken M.L."/>
            <person name="Shallom S."/>
            <person name="Hasan N.A."/>
            <person name="Strong M."/>
            <person name="Nogueira de Moura V.C."/>
            <person name="De Groote M.A."/>
            <person name="Duarte R.S."/>
            <person name="Hine E."/>
            <person name="Parankush S."/>
            <person name="Su Q."/>
            <person name="Daugherty S.C."/>
            <person name="Fraser C.M."/>
            <person name="Brown-Elliott B.A."/>
            <person name="Wallace R.J.Jr."/>
            <person name="Holland S.M."/>
            <person name="Sampaio E.P."/>
            <person name="Olivier K.N."/>
            <person name="Jackson M."/>
            <person name="Zelazny A.M."/>
        </authorList>
    </citation>
    <scope>NUCLEOTIDE SEQUENCE [LARGE SCALE GENOMIC DNA]</scope>
    <source>
        <strain evidence="2 3">MAB_091912_2446</strain>
    </source>
</reference>
<gene>
    <name evidence="2" type="ORF">L833_1684</name>
</gene>
<feature type="domain" description="Alanine dehydrogenase/pyridine nucleotide transhydrogenase NAD(H)-binding" evidence="1">
    <location>
        <begin position="1"/>
        <end position="52"/>
    </location>
</feature>